<reference evidence="1" key="1">
    <citation type="submission" date="2023-10" db="EMBL/GenBank/DDBJ databases">
        <authorList>
            <person name="Chen Y."/>
            <person name="Shah S."/>
            <person name="Dougan E. K."/>
            <person name="Thang M."/>
            <person name="Chan C."/>
        </authorList>
    </citation>
    <scope>NUCLEOTIDE SEQUENCE [LARGE SCALE GENOMIC DNA]</scope>
</reference>
<gene>
    <name evidence="1" type="ORF">PCOR1329_LOCUS48853</name>
</gene>
<comment type="caution">
    <text evidence="1">The sequence shown here is derived from an EMBL/GenBank/DDBJ whole genome shotgun (WGS) entry which is preliminary data.</text>
</comment>
<proteinExistence type="predicted"/>
<organism evidence="1 2">
    <name type="scientific">Prorocentrum cordatum</name>
    <dbReference type="NCBI Taxonomy" id="2364126"/>
    <lineage>
        <taxon>Eukaryota</taxon>
        <taxon>Sar</taxon>
        <taxon>Alveolata</taxon>
        <taxon>Dinophyceae</taxon>
        <taxon>Prorocentrales</taxon>
        <taxon>Prorocentraceae</taxon>
        <taxon>Prorocentrum</taxon>
    </lineage>
</organism>
<dbReference type="Proteomes" id="UP001189429">
    <property type="component" value="Unassembled WGS sequence"/>
</dbReference>
<dbReference type="EMBL" id="CAUYUJ010015910">
    <property type="protein sequence ID" value="CAK0859516.1"/>
    <property type="molecule type" value="Genomic_DNA"/>
</dbReference>
<sequence length="111" mass="12131">MGEGLAVAAPERPEFSAGCLARHSCQGVWYLASSLLEPPFQSSGIYMPSPYLRFRRLRHVAADCKMGVRIVAKGAGGHRIFYPINVWYVAECACSTRSIPPPQVVLQGLPL</sequence>
<keyword evidence="2" id="KW-1185">Reference proteome</keyword>
<protein>
    <submittedName>
        <fullName evidence="1">Uncharacterized protein</fullName>
    </submittedName>
</protein>
<evidence type="ECO:0000313" key="1">
    <source>
        <dbReference type="EMBL" id="CAK0859516.1"/>
    </source>
</evidence>
<accession>A0ABN9UIL3</accession>
<evidence type="ECO:0000313" key="2">
    <source>
        <dbReference type="Proteomes" id="UP001189429"/>
    </source>
</evidence>
<name>A0ABN9UIL3_9DINO</name>